<dbReference type="GO" id="GO:0009236">
    <property type="term" value="P:cobalamin biosynthetic process"/>
    <property type="evidence" value="ECO:0007669"/>
    <property type="project" value="UniProtKB-UniPathway"/>
</dbReference>
<dbReference type="Gene3D" id="3.40.50.720">
    <property type="entry name" value="NAD(P)-binding Rossmann-like Domain"/>
    <property type="match status" value="1"/>
</dbReference>
<dbReference type="Pfam" id="PF02571">
    <property type="entry name" value="CbiJ"/>
    <property type="match status" value="1"/>
</dbReference>
<dbReference type="PROSITE" id="PS51014">
    <property type="entry name" value="COBK_CBIJ"/>
    <property type="match status" value="1"/>
</dbReference>
<evidence type="ECO:0000256" key="5">
    <source>
        <dbReference type="ARBA" id="ARBA00023002"/>
    </source>
</evidence>
<dbReference type="NCBIfam" id="TIGR00715">
    <property type="entry name" value="precor6x_red"/>
    <property type="match status" value="1"/>
</dbReference>
<evidence type="ECO:0000256" key="8">
    <source>
        <dbReference type="ARBA" id="ARBA00047561"/>
    </source>
</evidence>
<dbReference type="SUPFAM" id="SSF51735">
    <property type="entry name" value="NAD(P)-binding Rossmann-fold domains"/>
    <property type="match status" value="1"/>
</dbReference>
<evidence type="ECO:0000313" key="9">
    <source>
        <dbReference type="EMBL" id="QHI71520.1"/>
    </source>
</evidence>
<dbReference type="InterPro" id="IPR006367">
    <property type="entry name" value="Sirohaem_synthase_N"/>
</dbReference>
<dbReference type="UniPathway" id="UPA00262">
    <property type="reaction ID" value="UER00222"/>
</dbReference>
<dbReference type="GO" id="GO:0016994">
    <property type="term" value="F:precorrin-6A reductase activity"/>
    <property type="evidence" value="ECO:0007669"/>
    <property type="project" value="InterPro"/>
</dbReference>
<keyword evidence="10" id="KW-1185">Reference proteome</keyword>
<dbReference type="Proteomes" id="UP000463883">
    <property type="component" value="Chromosome"/>
</dbReference>
<organism evidence="9 10">
    <name type="scientific">Aminipila terrae</name>
    <dbReference type="NCBI Taxonomy" id="2697030"/>
    <lineage>
        <taxon>Bacteria</taxon>
        <taxon>Bacillati</taxon>
        <taxon>Bacillota</taxon>
        <taxon>Clostridia</taxon>
        <taxon>Peptostreptococcales</taxon>
        <taxon>Anaerovoracaceae</taxon>
        <taxon>Aminipila</taxon>
    </lineage>
</organism>
<dbReference type="RefSeq" id="WP_162361295.1">
    <property type="nucleotide sequence ID" value="NZ_CP047591.1"/>
</dbReference>
<dbReference type="EMBL" id="CP047591">
    <property type="protein sequence ID" value="QHI71520.1"/>
    <property type="molecule type" value="Genomic_DNA"/>
</dbReference>
<dbReference type="InterPro" id="IPR036291">
    <property type="entry name" value="NAD(P)-bd_dom_sf"/>
</dbReference>
<dbReference type="EC" id="1.3.1.76" evidence="3"/>
<dbReference type="UniPathway" id="UPA00148"/>
<dbReference type="PANTHER" id="PTHR36925:SF1">
    <property type="entry name" value="COBALT-PRECORRIN-6A REDUCTASE"/>
    <property type="match status" value="1"/>
</dbReference>
<keyword evidence="7" id="KW-0627">Porphyrin biosynthesis</keyword>
<comment type="pathway">
    <text evidence="1">Cofactor biosynthesis; adenosylcobalamin biosynthesis.</text>
</comment>
<keyword evidence="6" id="KW-0520">NAD</keyword>
<dbReference type="InterPro" id="IPR003723">
    <property type="entry name" value="Precorrin-6x_reduct"/>
</dbReference>
<dbReference type="KEGG" id="amic:Ami3637_03205"/>
<proteinExistence type="predicted"/>
<evidence type="ECO:0000256" key="2">
    <source>
        <dbReference type="ARBA" id="ARBA00005010"/>
    </source>
</evidence>
<keyword evidence="5 9" id="KW-0560">Oxidoreductase</keyword>
<name>A0A6P1MA70_9FIRM</name>
<dbReference type="GO" id="GO:0019354">
    <property type="term" value="P:siroheme biosynthetic process"/>
    <property type="evidence" value="ECO:0007669"/>
    <property type="project" value="UniProtKB-UniPathway"/>
</dbReference>
<evidence type="ECO:0000313" key="10">
    <source>
        <dbReference type="Proteomes" id="UP000463883"/>
    </source>
</evidence>
<dbReference type="NCBIfam" id="TIGR01470">
    <property type="entry name" value="cysG_Nterm"/>
    <property type="match status" value="1"/>
</dbReference>
<gene>
    <name evidence="9" type="primary">cobK</name>
    <name evidence="9" type="ORF">Ami3637_03205</name>
</gene>
<dbReference type="AlphaFoldDB" id="A0A6P1MA70"/>
<keyword evidence="4" id="KW-0169">Cobalamin biosynthesis</keyword>
<protein>
    <recommendedName>
        <fullName evidence="3">precorrin-2 dehydrogenase</fullName>
        <ecNumber evidence="3">1.3.1.76</ecNumber>
    </recommendedName>
</protein>
<dbReference type="PANTHER" id="PTHR36925">
    <property type="entry name" value="COBALT-PRECORRIN-6A REDUCTASE"/>
    <property type="match status" value="1"/>
</dbReference>
<evidence type="ECO:0000256" key="3">
    <source>
        <dbReference type="ARBA" id="ARBA00012400"/>
    </source>
</evidence>
<dbReference type="Pfam" id="PF13241">
    <property type="entry name" value="NAD_binding_7"/>
    <property type="match status" value="1"/>
</dbReference>
<evidence type="ECO:0000256" key="1">
    <source>
        <dbReference type="ARBA" id="ARBA00004953"/>
    </source>
</evidence>
<reference evidence="9 10" key="1">
    <citation type="submission" date="2020-01" db="EMBL/GenBank/DDBJ databases">
        <title>Genomic analysis of Aminipila sp. CBA3637.</title>
        <authorList>
            <person name="Kim Y.B."/>
            <person name="Roh S.W."/>
        </authorList>
    </citation>
    <scope>NUCLEOTIDE SEQUENCE [LARGE SCALE GENOMIC DNA]</scope>
    <source>
        <strain evidence="9 10">CBA3637</strain>
    </source>
</reference>
<evidence type="ECO:0000256" key="6">
    <source>
        <dbReference type="ARBA" id="ARBA00023027"/>
    </source>
</evidence>
<comment type="catalytic activity">
    <reaction evidence="8">
        <text>precorrin-2 + NAD(+) = sirohydrochlorin + NADH + 2 H(+)</text>
        <dbReference type="Rhea" id="RHEA:15613"/>
        <dbReference type="ChEBI" id="CHEBI:15378"/>
        <dbReference type="ChEBI" id="CHEBI:57540"/>
        <dbReference type="ChEBI" id="CHEBI:57945"/>
        <dbReference type="ChEBI" id="CHEBI:58351"/>
        <dbReference type="ChEBI" id="CHEBI:58827"/>
        <dbReference type="EC" id="1.3.1.76"/>
    </reaction>
</comment>
<evidence type="ECO:0000256" key="4">
    <source>
        <dbReference type="ARBA" id="ARBA00022573"/>
    </source>
</evidence>
<dbReference type="GO" id="GO:0043115">
    <property type="term" value="F:precorrin-2 dehydrogenase activity"/>
    <property type="evidence" value="ECO:0007669"/>
    <property type="project" value="UniProtKB-EC"/>
</dbReference>
<accession>A0A6P1MA70</accession>
<sequence length="418" mass="46587">MNILVFAGTTEGRLLIETLLDMKKVSVCACVATEYGKEILEQEPGENLEINTGRLTVEGMQQLMARGFDMVIDATHPYATLVTDNIKEACHQTNIKYIRLLREKTQFGSDCVFVENTDAVIRYLNTTEGNVLLTTGSKELARYTEVRNYQERLYARVLPMEPVLASCNELGFSGRHLICMQGPFSCELNVAMLKQLNCTYMVTKDTGTEGGAYEKYQAAQNAGATLIVVGRGEQDCGMSLPQVIQEINRDLAMPELADWFPMFINIKDRNIAIIGAGKIASRRIRTLLQFSCNVRIVAKEIPEEIKQMINEYVNIDEKAGLNRSIELLEKEFDMEDVNGAHMVLAATNSREVNESIGIQCKNRGILVNVADKKEECDFYFPGVVIQGNLVTGITAQGKSHSLAKKGSEVIKKALRDMD</sequence>
<comment type="pathway">
    <text evidence="2">Porphyrin-containing compound metabolism; siroheme biosynthesis; sirohydrochlorin from precorrin-2: step 1/1.</text>
</comment>
<evidence type="ECO:0000256" key="7">
    <source>
        <dbReference type="ARBA" id="ARBA00023244"/>
    </source>
</evidence>